<dbReference type="GO" id="GO:0003677">
    <property type="term" value="F:DNA binding"/>
    <property type="evidence" value="ECO:0007669"/>
    <property type="project" value="UniProtKB-KW"/>
</dbReference>
<dbReference type="Proteomes" id="UP000295345">
    <property type="component" value="Unassembled WGS sequence"/>
</dbReference>
<keyword evidence="1" id="KW-0805">Transcription regulation</keyword>
<keyword evidence="2" id="KW-0238">DNA-binding</keyword>
<protein>
    <submittedName>
        <fullName evidence="5">Transcriptional regulator</fullName>
    </submittedName>
</protein>
<dbReference type="InterPro" id="IPR051011">
    <property type="entry name" value="Metal_resp_trans_reg"/>
</dbReference>
<gene>
    <name evidence="5" type="ORF">E1283_04610</name>
</gene>
<comment type="caution">
    <text evidence="5">The sequence shown here is derived from an EMBL/GenBank/DDBJ whole genome shotgun (WGS) entry which is preliminary data.</text>
</comment>
<dbReference type="InterPro" id="IPR036390">
    <property type="entry name" value="WH_DNA-bd_sf"/>
</dbReference>
<reference evidence="5 6" key="1">
    <citation type="submission" date="2019-03" db="EMBL/GenBank/DDBJ databases">
        <title>Draft genome sequences of novel Actinobacteria.</title>
        <authorList>
            <person name="Sahin N."/>
            <person name="Ay H."/>
            <person name="Saygin H."/>
        </authorList>
    </citation>
    <scope>NUCLEOTIDE SEQUENCE [LARGE SCALE GENOMIC DNA]</scope>
    <source>
        <strain evidence="5 6">DSM 41900</strain>
    </source>
</reference>
<evidence type="ECO:0000313" key="5">
    <source>
        <dbReference type="EMBL" id="TDC78641.1"/>
    </source>
</evidence>
<dbReference type="SUPFAM" id="SSF46785">
    <property type="entry name" value="Winged helix' DNA-binding domain"/>
    <property type="match status" value="1"/>
</dbReference>
<organism evidence="5 6">
    <name type="scientific">Streptomyces hainanensis</name>
    <dbReference type="NCBI Taxonomy" id="402648"/>
    <lineage>
        <taxon>Bacteria</taxon>
        <taxon>Bacillati</taxon>
        <taxon>Actinomycetota</taxon>
        <taxon>Actinomycetes</taxon>
        <taxon>Kitasatosporales</taxon>
        <taxon>Streptomycetaceae</taxon>
        <taxon>Streptomyces</taxon>
    </lineage>
</organism>
<sequence length="333" mass="36755">MLRIHFSDSDLARTRVATSPDPLWEVAASLHRLQTKVGRWAYADWHRTTTARIRERHLDRMIREVLIPLFPRAAYFPDFLTPNQSEGGLDAGLAAVLATPPRRIERELGILDRRVGAPSWVRRLTELPERERLLGAIRVYHDTALAPAEERVRARIDAERAARGRALLDGGVHRMLAGASPSMRWEPPVLHVDYPAEDRDMWLQGRGLRLVPSYFCWQSPVSMFDPELPPVLFYPLLHEPAPGAAGDGEGEPLTALLGRTRATVLRITAAGAGATTGELARAAGVSDSSASRHASVLRDAGLLASTRYATSVLHTLTPAGAAMLRARRRRPHG</sequence>
<evidence type="ECO:0000256" key="2">
    <source>
        <dbReference type="ARBA" id="ARBA00023125"/>
    </source>
</evidence>
<evidence type="ECO:0000256" key="1">
    <source>
        <dbReference type="ARBA" id="ARBA00023015"/>
    </source>
</evidence>
<accession>A0A4R4TKZ7</accession>
<dbReference type="InterPro" id="IPR011991">
    <property type="entry name" value="ArsR-like_HTH"/>
</dbReference>
<dbReference type="OrthoDB" id="3808065at2"/>
<dbReference type="GO" id="GO:0003700">
    <property type="term" value="F:DNA-binding transcription factor activity"/>
    <property type="evidence" value="ECO:0007669"/>
    <property type="project" value="InterPro"/>
</dbReference>
<dbReference type="SMART" id="SM00418">
    <property type="entry name" value="HTH_ARSR"/>
    <property type="match status" value="1"/>
</dbReference>
<dbReference type="AlphaFoldDB" id="A0A4R4TKZ7"/>
<dbReference type="Gene3D" id="1.10.10.10">
    <property type="entry name" value="Winged helix-like DNA-binding domain superfamily/Winged helix DNA-binding domain"/>
    <property type="match status" value="1"/>
</dbReference>
<evidence type="ECO:0000313" key="6">
    <source>
        <dbReference type="Proteomes" id="UP000295345"/>
    </source>
</evidence>
<evidence type="ECO:0000256" key="3">
    <source>
        <dbReference type="ARBA" id="ARBA00023163"/>
    </source>
</evidence>
<evidence type="ECO:0000259" key="4">
    <source>
        <dbReference type="SMART" id="SM00418"/>
    </source>
</evidence>
<name>A0A4R4TKZ7_9ACTN</name>
<proteinExistence type="predicted"/>
<dbReference type="Pfam" id="PF12840">
    <property type="entry name" value="HTH_20"/>
    <property type="match status" value="1"/>
</dbReference>
<keyword evidence="6" id="KW-1185">Reference proteome</keyword>
<dbReference type="InterPro" id="IPR001845">
    <property type="entry name" value="HTH_ArsR_DNA-bd_dom"/>
</dbReference>
<dbReference type="CDD" id="cd00090">
    <property type="entry name" value="HTH_ARSR"/>
    <property type="match status" value="1"/>
</dbReference>
<dbReference type="EMBL" id="SMKI01000029">
    <property type="protein sequence ID" value="TDC78641.1"/>
    <property type="molecule type" value="Genomic_DNA"/>
</dbReference>
<dbReference type="PANTHER" id="PTHR43132:SF8">
    <property type="entry name" value="HTH-TYPE TRANSCRIPTIONAL REGULATOR KMTR"/>
    <property type="match status" value="1"/>
</dbReference>
<keyword evidence="3" id="KW-0804">Transcription</keyword>
<feature type="domain" description="HTH arsR-type" evidence="4">
    <location>
        <begin position="251"/>
        <end position="329"/>
    </location>
</feature>
<dbReference type="InterPro" id="IPR036388">
    <property type="entry name" value="WH-like_DNA-bd_sf"/>
</dbReference>
<dbReference type="PANTHER" id="PTHR43132">
    <property type="entry name" value="ARSENICAL RESISTANCE OPERON REPRESSOR ARSR-RELATED"/>
    <property type="match status" value="1"/>
</dbReference>